<dbReference type="InterPro" id="IPR000477">
    <property type="entry name" value="RT_dom"/>
</dbReference>
<reference evidence="3 4" key="2">
    <citation type="submission" date="2018-11" db="EMBL/GenBank/DDBJ databases">
        <authorList>
            <consortium name="Pathogen Informatics"/>
        </authorList>
    </citation>
    <scope>NUCLEOTIDE SEQUENCE [LARGE SCALE GENOMIC DNA]</scope>
    <source>
        <strain evidence="3 4">MHpl1</strain>
    </source>
</reference>
<dbReference type="AlphaFoldDB" id="A0A0N4WQS7"/>
<feature type="domain" description="Reverse transcriptase" evidence="2">
    <location>
        <begin position="24"/>
        <end position="106"/>
    </location>
</feature>
<keyword evidence="1" id="KW-1133">Transmembrane helix</keyword>
<evidence type="ECO:0000313" key="3">
    <source>
        <dbReference type="EMBL" id="VDO50620.1"/>
    </source>
</evidence>
<dbReference type="Gene3D" id="3.30.70.270">
    <property type="match status" value="1"/>
</dbReference>
<dbReference type="OrthoDB" id="10068174at2759"/>
<dbReference type="Pfam" id="PF00078">
    <property type="entry name" value="RVT_1"/>
    <property type="match status" value="1"/>
</dbReference>
<keyword evidence="4" id="KW-1185">Reference proteome</keyword>
<dbReference type="SUPFAM" id="SSF56672">
    <property type="entry name" value="DNA/RNA polymerases"/>
    <property type="match status" value="1"/>
</dbReference>
<keyword evidence="1" id="KW-0812">Transmembrane</keyword>
<dbReference type="InterPro" id="IPR052055">
    <property type="entry name" value="Hepadnavirus_pol/RT"/>
</dbReference>
<organism evidence="5">
    <name type="scientific">Haemonchus placei</name>
    <name type="common">Barber's pole worm</name>
    <dbReference type="NCBI Taxonomy" id="6290"/>
    <lineage>
        <taxon>Eukaryota</taxon>
        <taxon>Metazoa</taxon>
        <taxon>Ecdysozoa</taxon>
        <taxon>Nematoda</taxon>
        <taxon>Chromadorea</taxon>
        <taxon>Rhabditida</taxon>
        <taxon>Rhabditina</taxon>
        <taxon>Rhabditomorpha</taxon>
        <taxon>Strongyloidea</taxon>
        <taxon>Trichostrongylidae</taxon>
        <taxon>Haemonchus</taxon>
    </lineage>
</organism>
<name>A0A0N4WQS7_HAEPC</name>
<feature type="transmembrane region" description="Helical" evidence="1">
    <location>
        <begin position="20"/>
        <end position="40"/>
    </location>
</feature>
<dbReference type="InterPro" id="IPR043502">
    <property type="entry name" value="DNA/RNA_pol_sf"/>
</dbReference>
<protein>
    <submittedName>
        <fullName evidence="5">Reverse transcriptase domain-containing protein</fullName>
    </submittedName>
</protein>
<gene>
    <name evidence="3" type="ORF">HPLM_LOCUS13793</name>
</gene>
<dbReference type="WBParaSite" id="HPLM_0001380101-mRNA-1">
    <property type="protein sequence ID" value="HPLM_0001380101-mRNA-1"/>
    <property type="gene ID" value="HPLM_0001380101"/>
</dbReference>
<dbReference type="InterPro" id="IPR043128">
    <property type="entry name" value="Rev_trsase/Diguanyl_cyclase"/>
</dbReference>
<dbReference type="EMBL" id="UZAF01018340">
    <property type="protein sequence ID" value="VDO50620.1"/>
    <property type="molecule type" value="Genomic_DNA"/>
</dbReference>
<evidence type="ECO:0000256" key="1">
    <source>
        <dbReference type="SAM" id="Phobius"/>
    </source>
</evidence>
<dbReference type="PANTHER" id="PTHR33050">
    <property type="entry name" value="REVERSE TRANSCRIPTASE DOMAIN-CONTAINING PROTEIN"/>
    <property type="match status" value="1"/>
</dbReference>
<evidence type="ECO:0000259" key="2">
    <source>
        <dbReference type="Pfam" id="PF00078"/>
    </source>
</evidence>
<dbReference type="PANTHER" id="PTHR33050:SF7">
    <property type="entry name" value="RIBONUCLEASE H"/>
    <property type="match status" value="1"/>
</dbReference>
<sequence>MTTFNLKSGYHHVRILEGHMRYFLPFGLSSAPYIFTKLYCFIKVWRTQGRGVAIYIDDGIIFERSVEACSETVYIIRANLSRAGWFFAQEKCKWSPSQTCQWLGLDVNLSSMIISVSTERLSKAMQIPKEFTKTAGPHYMTDCVGVE</sequence>
<evidence type="ECO:0000313" key="4">
    <source>
        <dbReference type="Proteomes" id="UP000268014"/>
    </source>
</evidence>
<dbReference type="STRING" id="6290.A0A0N4WQS7"/>
<keyword evidence="1" id="KW-0472">Membrane</keyword>
<dbReference type="Proteomes" id="UP000268014">
    <property type="component" value="Unassembled WGS sequence"/>
</dbReference>
<reference evidence="5" key="1">
    <citation type="submission" date="2017-02" db="UniProtKB">
        <authorList>
            <consortium name="WormBaseParasite"/>
        </authorList>
    </citation>
    <scope>IDENTIFICATION</scope>
</reference>
<accession>A0A0N4WQS7</accession>
<proteinExistence type="predicted"/>
<evidence type="ECO:0000313" key="5">
    <source>
        <dbReference type="WBParaSite" id="HPLM_0001380101-mRNA-1"/>
    </source>
</evidence>